<name>A0A9W4U065_9PLEO</name>
<keyword evidence="2" id="KW-1185">Reference proteome</keyword>
<evidence type="ECO:0000313" key="2">
    <source>
        <dbReference type="Proteomes" id="UP001152607"/>
    </source>
</evidence>
<dbReference type="AlphaFoldDB" id="A0A9W4U065"/>
<organism evidence="1 2">
    <name type="scientific">Periconia digitata</name>
    <dbReference type="NCBI Taxonomy" id="1303443"/>
    <lineage>
        <taxon>Eukaryota</taxon>
        <taxon>Fungi</taxon>
        <taxon>Dikarya</taxon>
        <taxon>Ascomycota</taxon>
        <taxon>Pezizomycotina</taxon>
        <taxon>Dothideomycetes</taxon>
        <taxon>Pleosporomycetidae</taxon>
        <taxon>Pleosporales</taxon>
        <taxon>Massarineae</taxon>
        <taxon>Periconiaceae</taxon>
        <taxon>Periconia</taxon>
    </lineage>
</organism>
<evidence type="ECO:0000313" key="1">
    <source>
        <dbReference type="EMBL" id="CAI6226311.1"/>
    </source>
</evidence>
<comment type="caution">
    <text evidence="1">The sequence shown here is derived from an EMBL/GenBank/DDBJ whole genome shotgun (WGS) entry which is preliminary data.</text>
</comment>
<protein>
    <submittedName>
        <fullName evidence="1">Uncharacterized protein</fullName>
    </submittedName>
</protein>
<proteinExistence type="predicted"/>
<accession>A0A9W4U065</accession>
<reference evidence="1" key="1">
    <citation type="submission" date="2023-01" db="EMBL/GenBank/DDBJ databases">
        <authorList>
            <person name="Van Ghelder C."/>
            <person name="Rancurel C."/>
        </authorList>
    </citation>
    <scope>NUCLEOTIDE SEQUENCE</scope>
    <source>
        <strain evidence="1">CNCM I-4278</strain>
    </source>
</reference>
<gene>
    <name evidence="1" type="ORF">PDIGIT_LOCUS38</name>
</gene>
<dbReference type="EMBL" id="CAOQHR010000001">
    <property type="protein sequence ID" value="CAI6226311.1"/>
    <property type="molecule type" value="Genomic_DNA"/>
</dbReference>
<dbReference type="OrthoDB" id="3783534at2759"/>
<sequence length="102" mass="11482">MYNLGAPGYPIERVALPDPDPLGKARYSCIYWVDHLRNCGSTTTTGPHINLQDKGIIEKFIQQKYLYWLEALSLCKSMPKGVVSMAELEALIYVMSGVLLYI</sequence>
<dbReference type="Proteomes" id="UP001152607">
    <property type="component" value="Unassembled WGS sequence"/>
</dbReference>